<evidence type="ECO:0000313" key="7">
    <source>
        <dbReference type="RefSeq" id="XP_025030622.1"/>
    </source>
</evidence>
<dbReference type="OrthoDB" id="8824963at2759"/>
<dbReference type="KEGG" id="pbi:112542310"/>
<sequence>MQPWALFPIVACGLLMLCPQGSPTSMGHPLPKPIQGGYTPHPLGSHIPISGQERASPPEYDDYDYDYYDSLQATDRPPHGSPQPLPICAYDRCRHLQVPCFELNRVSPCLCPGVTGPDVAPAAPRLRAVHVSETRASFHWCAPSSTVQEYRLKYQAIGQDFIWGPPLNGSFRFTVASQLVPSTEYLFCVVASNGAGSSPTDDGVQDHGPCRLVRTPAHQMTYIYIAAGLASALILVAVSALLWHFCFRKAKPVQHGSLDNILDGELSSGQSGTANSSFRTEERL</sequence>
<dbReference type="RefSeq" id="XP_025030622.1">
    <property type="nucleotide sequence ID" value="XM_025174854.1"/>
</dbReference>
<organism evidence="5 6">
    <name type="scientific">Python bivittatus</name>
    <name type="common">Burmese python</name>
    <name type="synonym">Python molurus bivittatus</name>
    <dbReference type="NCBI Taxonomy" id="176946"/>
    <lineage>
        <taxon>Eukaryota</taxon>
        <taxon>Metazoa</taxon>
        <taxon>Chordata</taxon>
        <taxon>Craniata</taxon>
        <taxon>Vertebrata</taxon>
        <taxon>Euteleostomi</taxon>
        <taxon>Lepidosauria</taxon>
        <taxon>Squamata</taxon>
        <taxon>Bifurcata</taxon>
        <taxon>Unidentata</taxon>
        <taxon>Episquamata</taxon>
        <taxon>Toxicofera</taxon>
        <taxon>Serpentes</taxon>
        <taxon>Henophidia</taxon>
        <taxon>Pythonidae</taxon>
        <taxon>Python</taxon>
    </lineage>
</organism>
<dbReference type="InterPro" id="IPR036116">
    <property type="entry name" value="FN3_sf"/>
</dbReference>
<dbReference type="Gene3D" id="2.60.40.10">
    <property type="entry name" value="Immunoglobulins"/>
    <property type="match status" value="1"/>
</dbReference>
<feature type="signal peptide" evidence="3">
    <location>
        <begin position="1"/>
        <end position="23"/>
    </location>
</feature>
<evidence type="ECO:0000259" key="4">
    <source>
        <dbReference type="PROSITE" id="PS50853"/>
    </source>
</evidence>
<feature type="chain" id="PRO_5044698381" evidence="3">
    <location>
        <begin position="24"/>
        <end position="284"/>
    </location>
</feature>
<dbReference type="RefSeq" id="XP_025030621.1">
    <property type="nucleotide sequence ID" value="XM_025174853.1"/>
</dbReference>
<proteinExistence type="predicted"/>
<keyword evidence="2" id="KW-1133">Transmembrane helix</keyword>
<keyword evidence="3" id="KW-0732">Signal</keyword>
<dbReference type="OMA" id="SCSALVW"/>
<name>A0A9F5MZZ8_PYTBI</name>
<dbReference type="CDD" id="cd00063">
    <property type="entry name" value="FN3"/>
    <property type="match status" value="1"/>
</dbReference>
<evidence type="ECO:0000256" key="3">
    <source>
        <dbReference type="SAM" id="SignalP"/>
    </source>
</evidence>
<dbReference type="InterPro" id="IPR003961">
    <property type="entry name" value="FN3_dom"/>
</dbReference>
<evidence type="ECO:0000313" key="6">
    <source>
        <dbReference type="RefSeq" id="XP_025030621.1"/>
    </source>
</evidence>
<reference evidence="6 7" key="1">
    <citation type="submission" date="2025-04" db="UniProtKB">
        <authorList>
            <consortium name="RefSeq"/>
        </authorList>
    </citation>
    <scope>IDENTIFICATION</scope>
    <source>
        <tissue evidence="6 7">Liver</tissue>
    </source>
</reference>
<dbReference type="Proteomes" id="UP000695026">
    <property type="component" value="Unplaced"/>
</dbReference>
<dbReference type="GeneID" id="112542310"/>
<dbReference type="PROSITE" id="PS50853">
    <property type="entry name" value="FN3"/>
    <property type="match status" value="1"/>
</dbReference>
<dbReference type="Pfam" id="PF00041">
    <property type="entry name" value="fn3"/>
    <property type="match status" value="1"/>
</dbReference>
<dbReference type="InterPro" id="IPR013783">
    <property type="entry name" value="Ig-like_fold"/>
</dbReference>
<feature type="domain" description="Fibronectin type-III" evidence="4">
    <location>
        <begin position="120"/>
        <end position="215"/>
    </location>
</feature>
<keyword evidence="2" id="KW-0472">Membrane</keyword>
<accession>A0A9F5MZZ8</accession>
<dbReference type="SUPFAM" id="SSF49265">
    <property type="entry name" value="Fibronectin type III"/>
    <property type="match status" value="1"/>
</dbReference>
<dbReference type="CTD" id="221091"/>
<dbReference type="SMART" id="SM00060">
    <property type="entry name" value="FN3"/>
    <property type="match status" value="1"/>
</dbReference>
<evidence type="ECO:0000256" key="2">
    <source>
        <dbReference type="SAM" id="Phobius"/>
    </source>
</evidence>
<dbReference type="AlphaFoldDB" id="A0A9F5MZZ8"/>
<feature type="region of interest" description="Disordered" evidence="1">
    <location>
        <begin position="28"/>
        <end position="55"/>
    </location>
</feature>
<evidence type="ECO:0000313" key="5">
    <source>
        <dbReference type="Proteomes" id="UP000695026"/>
    </source>
</evidence>
<gene>
    <name evidence="6 7" type="primary">LRRN4CL</name>
</gene>
<keyword evidence="5" id="KW-1185">Reference proteome</keyword>
<feature type="transmembrane region" description="Helical" evidence="2">
    <location>
        <begin position="222"/>
        <end position="245"/>
    </location>
</feature>
<keyword evidence="2" id="KW-0812">Transmembrane</keyword>
<evidence type="ECO:0000256" key="1">
    <source>
        <dbReference type="SAM" id="MobiDB-lite"/>
    </source>
</evidence>
<protein>
    <submittedName>
        <fullName evidence="6 7">LRRN4 C-terminal-like protein</fullName>
    </submittedName>
</protein>